<accession>W4PXF1</accession>
<reference evidence="2" key="1">
    <citation type="journal article" date="2014" name="Genome Announc.">
        <title>Draft Genome Sequences of Three Alkaliphilic Bacillus Strains, Bacillus wakoensis JCM 9140T, Bacillus akibai JCM 9157T, and Bacillus hemicellulosilyticus JCM 9152T.</title>
        <authorList>
            <person name="Yuki M."/>
            <person name="Oshima K."/>
            <person name="Suda W."/>
            <person name="Oshida Y."/>
            <person name="Kitamura K."/>
            <person name="Iida T."/>
            <person name="Hattori M."/>
            <person name="Ohkuma M."/>
        </authorList>
    </citation>
    <scope>NUCLEOTIDE SEQUENCE [LARGE SCALE GENOMIC DNA]</scope>
    <source>
        <strain evidence="2">JCM 9140</strain>
    </source>
</reference>
<evidence type="ECO:0000313" key="3">
    <source>
        <dbReference type="Proteomes" id="UP000018890"/>
    </source>
</evidence>
<keyword evidence="3" id="KW-1185">Reference proteome</keyword>
<keyword evidence="1" id="KW-0472">Membrane</keyword>
<dbReference type="AlphaFoldDB" id="W4PXF1"/>
<dbReference type="Proteomes" id="UP000018890">
    <property type="component" value="Unassembled WGS sequence"/>
</dbReference>
<comment type="caution">
    <text evidence="2">The sequence shown here is derived from an EMBL/GenBank/DDBJ whole genome shotgun (WGS) entry which is preliminary data.</text>
</comment>
<organism evidence="2 3">
    <name type="scientific">Halalkalibacter wakoensis JCM 9140</name>
    <dbReference type="NCBI Taxonomy" id="1236970"/>
    <lineage>
        <taxon>Bacteria</taxon>
        <taxon>Bacillati</taxon>
        <taxon>Bacillota</taxon>
        <taxon>Bacilli</taxon>
        <taxon>Bacillales</taxon>
        <taxon>Bacillaceae</taxon>
        <taxon>Halalkalibacter</taxon>
    </lineage>
</organism>
<feature type="transmembrane region" description="Helical" evidence="1">
    <location>
        <begin position="30"/>
        <end position="48"/>
    </location>
</feature>
<evidence type="ECO:0008006" key="4">
    <source>
        <dbReference type="Google" id="ProtNLM"/>
    </source>
</evidence>
<sequence length="56" mass="6434">MQHKDQVLSGEEQRAILWRLLRYAKKHTKALVVAFTLLIFATAAELIGPNSYKNIH</sequence>
<proteinExistence type="predicted"/>
<protein>
    <recommendedName>
        <fullName evidence="4">ABC transporter</fullName>
    </recommendedName>
</protein>
<dbReference type="STRING" id="1236970.JCM9140_282"/>
<keyword evidence="1" id="KW-0812">Transmembrane</keyword>
<dbReference type="EMBL" id="BAUT01000001">
    <property type="protein sequence ID" value="GAE24365.1"/>
    <property type="molecule type" value="Genomic_DNA"/>
</dbReference>
<name>W4PXF1_9BACI</name>
<evidence type="ECO:0000313" key="2">
    <source>
        <dbReference type="EMBL" id="GAE24365.1"/>
    </source>
</evidence>
<keyword evidence="1" id="KW-1133">Transmembrane helix</keyword>
<gene>
    <name evidence="2" type="ORF">JCM9140_282</name>
</gene>
<evidence type="ECO:0000256" key="1">
    <source>
        <dbReference type="SAM" id="Phobius"/>
    </source>
</evidence>